<name>A0A0F9G0H4_9ZZZZ</name>
<comment type="caution">
    <text evidence="1">The sequence shown here is derived from an EMBL/GenBank/DDBJ whole genome shotgun (WGS) entry which is preliminary data.</text>
</comment>
<reference evidence="1" key="1">
    <citation type="journal article" date="2015" name="Nature">
        <title>Complex archaea that bridge the gap between prokaryotes and eukaryotes.</title>
        <authorList>
            <person name="Spang A."/>
            <person name="Saw J.H."/>
            <person name="Jorgensen S.L."/>
            <person name="Zaremba-Niedzwiedzka K."/>
            <person name="Martijn J."/>
            <person name="Lind A.E."/>
            <person name="van Eijk R."/>
            <person name="Schleper C."/>
            <person name="Guy L."/>
            <person name="Ettema T.J."/>
        </authorList>
    </citation>
    <scope>NUCLEOTIDE SEQUENCE</scope>
</reference>
<dbReference type="AlphaFoldDB" id="A0A0F9G0H4"/>
<evidence type="ECO:0000313" key="1">
    <source>
        <dbReference type="EMBL" id="KKL56882.1"/>
    </source>
</evidence>
<accession>A0A0F9G0H4</accession>
<organism evidence="1">
    <name type="scientific">marine sediment metagenome</name>
    <dbReference type="NCBI Taxonomy" id="412755"/>
    <lineage>
        <taxon>unclassified sequences</taxon>
        <taxon>metagenomes</taxon>
        <taxon>ecological metagenomes</taxon>
    </lineage>
</organism>
<protein>
    <submittedName>
        <fullName evidence="1">Uncharacterized protein</fullName>
    </submittedName>
</protein>
<dbReference type="EMBL" id="LAZR01030345">
    <property type="protein sequence ID" value="KKL56882.1"/>
    <property type="molecule type" value="Genomic_DNA"/>
</dbReference>
<sequence>MPIRVTCPHGHTEIRSEYPTEYKAVTSVKAECGYCRVEDDGFKRGRREGLEGVIYYLASNGNPIWKKAAVAAVRNFMEKPDE</sequence>
<proteinExistence type="predicted"/>
<gene>
    <name evidence="1" type="ORF">LCGC14_2240940</name>
</gene>